<evidence type="ECO:0000259" key="5">
    <source>
        <dbReference type="PROSITE" id="PS51985"/>
    </source>
</evidence>
<comment type="caution">
    <text evidence="6">The sequence shown here is derived from an EMBL/GenBank/DDBJ whole genome shotgun (WGS) entry which is preliminary data.</text>
</comment>
<keyword evidence="7" id="KW-1185">Reference proteome</keyword>
<dbReference type="PROSITE" id="PS51985">
    <property type="entry name" value="CPB2"/>
    <property type="match status" value="1"/>
</dbReference>
<feature type="region of interest" description="Disordered" evidence="2">
    <location>
        <begin position="727"/>
        <end position="752"/>
    </location>
</feature>
<dbReference type="PROSITE" id="PS51984">
    <property type="entry name" value="CPB1"/>
    <property type="match status" value="1"/>
</dbReference>
<dbReference type="EMBL" id="CAJHNH020003746">
    <property type="protein sequence ID" value="CAG5129902.1"/>
    <property type="molecule type" value="Genomic_DNA"/>
</dbReference>
<evidence type="ECO:0000313" key="7">
    <source>
        <dbReference type="Proteomes" id="UP000678393"/>
    </source>
</evidence>
<feature type="domain" description="POLO box" evidence="3">
    <location>
        <begin position="825"/>
        <end position="902"/>
    </location>
</feature>
<dbReference type="InterPro" id="IPR033698">
    <property type="entry name" value="POLO_box_Plk4_2"/>
</dbReference>
<proteinExistence type="predicted"/>
<feature type="compositionally biased region" description="Low complexity" evidence="2">
    <location>
        <begin position="737"/>
        <end position="752"/>
    </location>
</feature>
<dbReference type="AlphaFoldDB" id="A0A8S3ZR86"/>
<dbReference type="InterPro" id="IPR033696">
    <property type="entry name" value="POLO_box_Plk4_C"/>
</dbReference>
<organism evidence="6 7">
    <name type="scientific">Candidula unifasciata</name>
    <dbReference type="NCBI Taxonomy" id="100452"/>
    <lineage>
        <taxon>Eukaryota</taxon>
        <taxon>Metazoa</taxon>
        <taxon>Spiralia</taxon>
        <taxon>Lophotrochozoa</taxon>
        <taxon>Mollusca</taxon>
        <taxon>Gastropoda</taxon>
        <taxon>Heterobranchia</taxon>
        <taxon>Euthyneura</taxon>
        <taxon>Panpulmonata</taxon>
        <taxon>Eupulmonata</taxon>
        <taxon>Stylommatophora</taxon>
        <taxon>Helicina</taxon>
        <taxon>Helicoidea</taxon>
        <taxon>Geomitridae</taxon>
        <taxon>Candidula</taxon>
    </lineage>
</organism>
<evidence type="ECO:0000259" key="4">
    <source>
        <dbReference type="PROSITE" id="PS51984"/>
    </source>
</evidence>
<evidence type="ECO:0000313" key="6">
    <source>
        <dbReference type="EMBL" id="CAG5129902.1"/>
    </source>
</evidence>
<dbReference type="CDD" id="cd13116">
    <property type="entry name" value="POLO_box_Plk4_3"/>
    <property type="match status" value="1"/>
</dbReference>
<dbReference type="InterPro" id="IPR033699">
    <property type="entry name" value="POLO_box_Plk4_1"/>
</dbReference>
<dbReference type="Pfam" id="PF18409">
    <property type="entry name" value="Plk4_PB2"/>
    <property type="match status" value="1"/>
</dbReference>
<dbReference type="SUPFAM" id="SSF82615">
    <property type="entry name" value="Polo-box domain"/>
    <property type="match status" value="1"/>
</dbReference>
<keyword evidence="1" id="KW-0832">Ubl conjugation</keyword>
<feature type="domain" description="Cryptic POLO box 1 (CPB1)" evidence="4">
    <location>
        <begin position="2"/>
        <end position="119"/>
    </location>
</feature>
<reference evidence="6" key="1">
    <citation type="submission" date="2021-04" db="EMBL/GenBank/DDBJ databases">
        <authorList>
            <consortium name="Molecular Ecology Group"/>
        </authorList>
    </citation>
    <scope>NUCLEOTIDE SEQUENCE</scope>
</reference>
<dbReference type="Pfam" id="PF18190">
    <property type="entry name" value="Plk4_PB1"/>
    <property type="match status" value="1"/>
</dbReference>
<feature type="compositionally biased region" description="Polar residues" evidence="2">
    <location>
        <begin position="682"/>
        <end position="691"/>
    </location>
</feature>
<feature type="domain" description="Cryptic POLO box 2 (CPB2)" evidence="5">
    <location>
        <begin position="120"/>
        <end position="233"/>
    </location>
</feature>
<feature type="region of interest" description="Disordered" evidence="2">
    <location>
        <begin position="676"/>
        <end position="702"/>
    </location>
</feature>
<dbReference type="Gene3D" id="3.30.1120.120">
    <property type="match status" value="1"/>
</dbReference>
<dbReference type="Gene3D" id="2.40.50.930">
    <property type="match status" value="1"/>
</dbReference>
<dbReference type="Proteomes" id="UP000678393">
    <property type="component" value="Unassembled WGS sequence"/>
</dbReference>
<dbReference type="Gene3D" id="3.30.1120.130">
    <property type="match status" value="1"/>
</dbReference>
<dbReference type="InterPro" id="IPR047108">
    <property type="entry name" value="Plk4-like_POLO_box_2_sf"/>
</dbReference>
<evidence type="ECO:0000256" key="2">
    <source>
        <dbReference type="SAM" id="MobiDB-lite"/>
    </source>
</evidence>
<evidence type="ECO:0000256" key="1">
    <source>
        <dbReference type="ARBA" id="ARBA00022843"/>
    </source>
</evidence>
<accession>A0A8S3ZR86</accession>
<dbReference type="PROSITE" id="PS50078">
    <property type="entry name" value="POLO_BOX"/>
    <property type="match status" value="1"/>
</dbReference>
<dbReference type="OrthoDB" id="6092451at2759"/>
<gene>
    <name evidence="6" type="ORF">CUNI_LOCUS15460</name>
</gene>
<sequence>METADKCPPINTSRLSPVSQRFGKICMAVSECGQVTLEVKSRVGKSCDSNQFEKTKKFIRISSDGMQIEVYKSVEGAPSIHGCPTSSPSGQVYTYPDMPERLWKKYHNAYKFVEVIKSVTPKVTLLTDRARCKLMENSPSPNFQACFHNGVTLLFSKMKVTLTENDGSSLSFHEDLASSHVSQETLALLEYSLQCREQCLKIENTVNGLQSRNSHQGLFPIVIGMSTLQHRNNVNMGTNVCKQAAVAEKSPEQINKNVSVFHYNYECPRLQGNLYPPSDKSYFDANVPAPCAFSSAQNISQGLNHQSAWSAKETQDWLIGNSSSFYNSSNSISSCSCSMNHAAISSPLKSTMAEGFQSHNSSNISTDPSLDVKPTFLVNSTNCEDHLPYWQSMPGHETNTGLINKFQAECKIAENCNDSHLLFENGCSAQDQATFSLSCQTCFCNNTDFQPGQLTCLTNMPDSHIGLFQNPFSTPQKSQMLCDSFRYPCSGEDMKCRHKTPVSYDFKVHERQLRDVKRNLFSEKISEESLPVPTTSCNILMHGMLNFSDCSCSTNLVYQHSEIQNYTQSNSLDSVPLQIGMVLENSSQVMTPQLTPGKTSRFTETAMRYSPVSHKPPAYSRLESVAPTSCSDTSSEYNRTQSIDLSVSFSEDASSAENSNIINDHSTAFERSLIHRHFNGPSPENNNSPKKSTPLRKIASLSPHKIRNIQMISAEEYVEKMPDDSSLFQHQAGPVKSNRSSSSDSDESSMSNYQTISSVNDLSTLNKPAFKSHPSMPLYKDFPSLSPSSESWNGQDLPLSRHMRRSLDVSSDGCSSGPPSSTCDVLCQVFVPYVGWASLYATGTVWVLYNDGTQLGVKSTEATVIYVGQDGSRARYNKTDVIPEIVKIKLEKLPKVIDLIKKSQETGFSGVQLWQS</sequence>
<dbReference type="InterPro" id="IPR000959">
    <property type="entry name" value="POLO_box_dom"/>
</dbReference>
<dbReference type="InterPro" id="IPR046437">
    <property type="entry name" value="Ser_Thr-PK_POLO_box_1_sf"/>
</dbReference>
<evidence type="ECO:0000259" key="3">
    <source>
        <dbReference type="PROSITE" id="PS50078"/>
    </source>
</evidence>
<name>A0A8S3ZR86_9EUPU</name>
<protein>
    <submittedName>
        <fullName evidence="6">Uncharacterized protein</fullName>
    </submittedName>
</protein>